<dbReference type="EMBL" id="PDEP01000013">
    <property type="protein sequence ID" value="PEN05553.1"/>
    <property type="molecule type" value="Genomic_DNA"/>
</dbReference>
<keyword evidence="1" id="KW-1133">Transmembrane helix</keyword>
<evidence type="ECO:0000256" key="1">
    <source>
        <dbReference type="SAM" id="Phobius"/>
    </source>
</evidence>
<organism evidence="2 3">
    <name type="scientific">Longimonas halophila</name>
    <dbReference type="NCBI Taxonomy" id="1469170"/>
    <lineage>
        <taxon>Bacteria</taxon>
        <taxon>Pseudomonadati</taxon>
        <taxon>Rhodothermota</taxon>
        <taxon>Rhodothermia</taxon>
        <taxon>Rhodothermales</taxon>
        <taxon>Salisaetaceae</taxon>
        <taxon>Longimonas</taxon>
    </lineage>
</organism>
<protein>
    <submittedName>
        <fullName evidence="2">Uncharacterized protein</fullName>
    </submittedName>
</protein>
<comment type="caution">
    <text evidence="2">The sequence shown here is derived from an EMBL/GenBank/DDBJ whole genome shotgun (WGS) entry which is preliminary data.</text>
</comment>
<accession>A0A2H3NJ72</accession>
<name>A0A2H3NJ72_9BACT</name>
<keyword evidence="1" id="KW-0812">Transmembrane</keyword>
<evidence type="ECO:0000313" key="3">
    <source>
        <dbReference type="Proteomes" id="UP000221024"/>
    </source>
</evidence>
<feature type="transmembrane region" description="Helical" evidence="1">
    <location>
        <begin position="12"/>
        <end position="35"/>
    </location>
</feature>
<evidence type="ECO:0000313" key="2">
    <source>
        <dbReference type="EMBL" id="PEN05553.1"/>
    </source>
</evidence>
<proteinExistence type="predicted"/>
<dbReference type="Proteomes" id="UP000221024">
    <property type="component" value="Unassembled WGS sequence"/>
</dbReference>
<gene>
    <name evidence="2" type="ORF">CRI93_12725</name>
</gene>
<reference evidence="2 3" key="1">
    <citation type="submission" date="2017-10" db="EMBL/GenBank/DDBJ databases">
        <title>Draft genome of Longimonas halophila.</title>
        <authorList>
            <person name="Goh K.M."/>
            <person name="Shamsir M.S."/>
            <person name="Lim S.W."/>
        </authorList>
    </citation>
    <scope>NUCLEOTIDE SEQUENCE [LARGE SCALE GENOMIC DNA]</scope>
    <source>
        <strain evidence="2 3">KCTC 42399</strain>
    </source>
</reference>
<dbReference type="OrthoDB" id="7826656at2"/>
<dbReference type="AlphaFoldDB" id="A0A2H3NJ72"/>
<keyword evidence="3" id="KW-1185">Reference proteome</keyword>
<keyword evidence="1" id="KW-0472">Membrane</keyword>
<dbReference type="RefSeq" id="WP_098063016.1">
    <property type="nucleotide sequence ID" value="NZ_PDEP01000013.1"/>
</dbReference>
<sequence length="308" mass="33450">MQRLVHCLTLFFYGRQTILILMLLYWFLFGVGSVLGGADLTPFLSDATDRVAPQAAVYTAVPDTTDDAVAKARAALALPAPRAAPPRDLHPVPGITLNTPTAFGARLGQIYGGVHFQHRIRYANWQDGVISGGAGLGDPQRWVGLDMTLTMLDTYTDLGEDMALSWKLHRQFGSRWAVAIGHENMWHTDGTDGGSSRYAVVSHVLRPNHWHTTAFIVSAGIGNDRFLPERQFQQRADGLNAFGSVAARVHPAMHVVANWTGQDLALGLSVTPFERVPLVFSPALVDLTGHAGDGVRFSASLGMALTLW</sequence>